<reference evidence="7" key="1">
    <citation type="journal article" date="2019" name="Int. J. Syst. Evol. Microbiol.">
        <title>The Global Catalogue of Microorganisms (GCM) 10K type strain sequencing project: providing services to taxonomists for standard genome sequencing and annotation.</title>
        <authorList>
            <consortium name="The Broad Institute Genomics Platform"/>
            <consortium name="The Broad Institute Genome Sequencing Center for Infectious Disease"/>
            <person name="Wu L."/>
            <person name="Ma J."/>
        </authorList>
    </citation>
    <scope>NUCLEOTIDE SEQUENCE [LARGE SCALE GENOMIC DNA]</scope>
    <source>
        <strain evidence="7">CECT 8288</strain>
    </source>
</reference>
<gene>
    <name evidence="6" type="ORF">ACFOND_02890</name>
</gene>
<dbReference type="PANTHER" id="PTHR43213">
    <property type="entry name" value="BIFUNCTIONAL DTTP/UTP PYROPHOSPHATASE/METHYLTRANSFERASE PROTEIN-RELATED"/>
    <property type="match status" value="1"/>
</dbReference>
<organism evidence="6 7">
    <name type="scientific">Reinekea marina</name>
    <dbReference type="NCBI Taxonomy" id="1310421"/>
    <lineage>
        <taxon>Bacteria</taxon>
        <taxon>Pseudomonadati</taxon>
        <taxon>Pseudomonadota</taxon>
        <taxon>Gammaproteobacteria</taxon>
        <taxon>Oceanospirillales</taxon>
        <taxon>Saccharospirillaceae</taxon>
        <taxon>Reinekea</taxon>
    </lineage>
</organism>
<evidence type="ECO:0000313" key="7">
    <source>
        <dbReference type="Proteomes" id="UP001595710"/>
    </source>
</evidence>
<comment type="cofactor">
    <cofactor evidence="5">
        <name>a divalent metal cation</name>
        <dbReference type="ChEBI" id="CHEBI:60240"/>
    </cofactor>
</comment>
<feature type="site" description="Important for substrate specificity" evidence="5">
    <location>
        <position position="153"/>
    </location>
</feature>
<dbReference type="HAMAP" id="MF_00528">
    <property type="entry name" value="Maf"/>
    <property type="match status" value="1"/>
</dbReference>
<dbReference type="EMBL" id="JBHRYN010000005">
    <property type="protein sequence ID" value="MFC3700572.1"/>
    <property type="molecule type" value="Genomic_DNA"/>
</dbReference>
<comment type="caution">
    <text evidence="5">Lacks conserved residue(s) required for the propagation of feature annotation.</text>
</comment>
<dbReference type="EC" id="3.6.1.-" evidence="5"/>
<evidence type="ECO:0000256" key="2">
    <source>
        <dbReference type="ARBA" id="ARBA00022490"/>
    </source>
</evidence>
<dbReference type="GO" id="GO:0016787">
    <property type="term" value="F:hydrolase activity"/>
    <property type="evidence" value="ECO:0007669"/>
    <property type="project" value="UniProtKB-KW"/>
</dbReference>
<dbReference type="Gene3D" id="3.90.950.10">
    <property type="match status" value="1"/>
</dbReference>
<evidence type="ECO:0000256" key="5">
    <source>
        <dbReference type="HAMAP-Rule" id="MF_00528"/>
    </source>
</evidence>
<keyword evidence="3 5" id="KW-0378">Hydrolase</keyword>
<dbReference type="RefSeq" id="WP_290281884.1">
    <property type="nucleotide sequence ID" value="NZ_JAUFQI010000001.1"/>
</dbReference>
<proteinExistence type="inferred from homology"/>
<keyword evidence="2 5" id="KW-0963">Cytoplasm</keyword>
<comment type="caution">
    <text evidence="6">The sequence shown here is derived from an EMBL/GenBank/DDBJ whole genome shotgun (WGS) entry which is preliminary data.</text>
</comment>
<feature type="site" description="Important for substrate specificity" evidence="5">
    <location>
        <position position="70"/>
    </location>
</feature>
<dbReference type="Proteomes" id="UP001595710">
    <property type="component" value="Unassembled WGS sequence"/>
</dbReference>
<evidence type="ECO:0000256" key="1">
    <source>
        <dbReference type="ARBA" id="ARBA00004496"/>
    </source>
</evidence>
<feature type="site" description="Important for substrate specificity" evidence="5">
    <location>
        <position position="12"/>
    </location>
</feature>
<keyword evidence="7" id="KW-1185">Reference proteome</keyword>
<name>A0ABV7WNB3_9GAMM</name>
<comment type="function">
    <text evidence="5">Nucleoside triphosphate pyrophosphatase that hydrolyzes 7-methyl-GTP (m(7)GTP). May have a dual role in cell division arrest and in preventing the incorporation of modified nucleotides into cellular nucleic acids.</text>
</comment>
<protein>
    <recommendedName>
        <fullName evidence="5">7-methyl-GTP pyrophosphatase</fullName>
        <shortName evidence="5">m(7)GTP pyrophosphatase</shortName>
        <ecNumber evidence="5">3.6.1.-</ecNumber>
    </recommendedName>
</protein>
<comment type="catalytic activity">
    <reaction evidence="5">
        <text>N(7)-methyl-GTP + H2O = N(7)-methyl-GMP + diphosphate + H(+)</text>
        <dbReference type="Rhea" id="RHEA:58744"/>
        <dbReference type="ChEBI" id="CHEBI:15377"/>
        <dbReference type="ChEBI" id="CHEBI:15378"/>
        <dbReference type="ChEBI" id="CHEBI:33019"/>
        <dbReference type="ChEBI" id="CHEBI:58285"/>
        <dbReference type="ChEBI" id="CHEBI:87133"/>
    </reaction>
</comment>
<keyword evidence="4 5" id="KW-0546">Nucleotide metabolism</keyword>
<dbReference type="Pfam" id="PF02545">
    <property type="entry name" value="Maf"/>
    <property type="match status" value="1"/>
</dbReference>
<evidence type="ECO:0000313" key="6">
    <source>
        <dbReference type="EMBL" id="MFC3700572.1"/>
    </source>
</evidence>
<dbReference type="InterPro" id="IPR029001">
    <property type="entry name" value="ITPase-like_fam"/>
</dbReference>
<evidence type="ECO:0000256" key="3">
    <source>
        <dbReference type="ARBA" id="ARBA00022801"/>
    </source>
</evidence>
<evidence type="ECO:0000256" key="4">
    <source>
        <dbReference type="ARBA" id="ARBA00023080"/>
    </source>
</evidence>
<dbReference type="SUPFAM" id="SSF52972">
    <property type="entry name" value="ITPase-like"/>
    <property type="match status" value="1"/>
</dbReference>
<dbReference type="CDD" id="cd00985">
    <property type="entry name" value="Maf_Ham1"/>
    <property type="match status" value="1"/>
</dbReference>
<dbReference type="PIRSF" id="PIRSF006305">
    <property type="entry name" value="Maf"/>
    <property type="match status" value="1"/>
</dbReference>
<comment type="subcellular location">
    <subcellularLocation>
        <location evidence="1 5">Cytoplasm</location>
    </subcellularLocation>
</comment>
<sequence>MNPLIFASTSTYKQQQLSTLGLKYQAVNSQIEEFHDPALKPSTLALTLAQQKAESVMDHFSQCWVLGSDQVAVSPDNTLLTKPNTVENAVKQLSMCSGKTATFYSAICLINGTKSYKSCITTTVSFRKLTQSEIERYIAKDQPLNCAGSFKAESLGISLFEKVISEDPSALIGLPLIATCNLLRKAGFSLP</sequence>
<accession>A0ABV7WNB3</accession>
<dbReference type="PANTHER" id="PTHR43213:SF10">
    <property type="entry name" value="7-METHYL-GTP PYROPHOSPHATASE"/>
    <property type="match status" value="1"/>
</dbReference>
<comment type="similarity">
    <text evidence="5">Belongs to the Maf family. YceF subfamily.</text>
</comment>
<feature type="active site" description="Proton acceptor" evidence="5">
    <location>
        <position position="69"/>
    </location>
</feature>
<dbReference type="InterPro" id="IPR003697">
    <property type="entry name" value="Maf-like"/>
</dbReference>
<dbReference type="NCBIfam" id="TIGR00172">
    <property type="entry name" value="maf"/>
    <property type="match status" value="1"/>
</dbReference>